<name>A0A1E7Q575_9GAMM</name>
<dbReference type="GO" id="GO:0004066">
    <property type="term" value="F:asparagine synthase (glutamine-hydrolyzing) activity"/>
    <property type="evidence" value="ECO:0007669"/>
    <property type="project" value="UniProtKB-EC"/>
</dbReference>
<proteinExistence type="inferred from homology"/>
<dbReference type="PROSITE" id="PS51278">
    <property type="entry name" value="GATASE_TYPE_2"/>
    <property type="match status" value="1"/>
</dbReference>
<dbReference type="OrthoDB" id="9763290at2"/>
<feature type="domain" description="Glutamine amidotransferase type-2" evidence="11">
    <location>
        <begin position="2"/>
        <end position="219"/>
    </location>
</feature>
<dbReference type="InterPro" id="IPR029055">
    <property type="entry name" value="Ntn_hydrolases_N"/>
</dbReference>
<dbReference type="AlphaFoldDB" id="A0A1E7Q575"/>
<dbReference type="CDD" id="cd00712">
    <property type="entry name" value="AsnB"/>
    <property type="match status" value="1"/>
</dbReference>
<accession>A0A1E7Q575</accession>
<evidence type="ECO:0000256" key="10">
    <source>
        <dbReference type="PIRSR" id="PIRSR001589-3"/>
    </source>
</evidence>
<dbReference type="NCBIfam" id="TIGR01536">
    <property type="entry name" value="asn_synth_AEB"/>
    <property type="match status" value="1"/>
</dbReference>
<keyword evidence="8" id="KW-0061">Asparagine biosynthesis</keyword>
<evidence type="ECO:0000313" key="12">
    <source>
        <dbReference type="EMBL" id="OEY69223.1"/>
    </source>
</evidence>
<feature type="binding site" evidence="9">
    <location>
        <position position="104"/>
    </location>
    <ligand>
        <name>L-glutamine</name>
        <dbReference type="ChEBI" id="CHEBI:58359"/>
    </ligand>
</feature>
<dbReference type="STRING" id="1628148.BI198_06285"/>
<dbReference type="EMBL" id="MKEK01000001">
    <property type="protein sequence ID" value="OEY69223.1"/>
    <property type="molecule type" value="Genomic_DNA"/>
</dbReference>
<evidence type="ECO:0000256" key="5">
    <source>
        <dbReference type="ARBA" id="ARBA00022840"/>
    </source>
</evidence>
<keyword evidence="13" id="KW-1185">Reference proteome</keyword>
<dbReference type="GO" id="GO:0006529">
    <property type="term" value="P:asparagine biosynthetic process"/>
    <property type="evidence" value="ECO:0007669"/>
    <property type="project" value="UniProtKB-KW"/>
</dbReference>
<dbReference type="CDD" id="cd01991">
    <property type="entry name" value="Asn_synthase_B_C"/>
    <property type="match status" value="1"/>
</dbReference>
<keyword evidence="5 9" id="KW-0067">ATP-binding</keyword>
<evidence type="ECO:0000256" key="8">
    <source>
        <dbReference type="PIRSR" id="PIRSR001589-1"/>
    </source>
</evidence>
<gene>
    <name evidence="12" type="ORF">BI198_06285</name>
</gene>
<comment type="caution">
    <text evidence="12">The sequence shown here is derived from an EMBL/GenBank/DDBJ whole genome shotgun (WGS) entry which is preliminary data.</text>
</comment>
<sequence>MCGFAGIWSTTKSDRINLDALQAMGNAIIHRGPDDHGFWVNDQQSVGFVHRRLSIVDLSEAGHQPMHSASTRFVISFNGEIYNHLSIRKEIEACTDVNWQGHSDTETLLAAIETFGLEKTLEKLVGMFAFSLWDSHDKSLTLVRDRLGEKPLYYASIANDVIFGSELTCIEAVLDKDNLSIDSAALSQLMRQGYIVSPLSIYNEVKKLKPGQYVCFDNSGSNFNTYWSVSDIIEQGEKIELTADEAEIELETLLLQSLKDQMIADVPLGAFLSGGVDSSLVVALMQKLSDRPVKTYSIGFNDAKYDEAIFAKEVASHIGTDHTSLYISDKQVLDTVSLMADIYGEPFADASQLPMYLVCAMAKKHVTVCLSGDGGDELFWGYSRYQMTLSAWQKLSGLSQFSRSSLKYIKRFLPITVLNTVGKLSIKDNLLGDKLSKALSLLDTASFILFYRSFMMASYRDVPNLVLNGDDGVSAVMLTDKALNMLTQHDVMPALDLVTYLPDDILCKVDRAAMGVSLEGRIPLLDHRVVEFALKLPTAIKYKDNTAKSPLRAILYKYVPQNLIDRPKKGFSVPLAQWLRCELKTWAEQLLDFEKLKADGYLDPIQVHKLWQEHLSEKRNWSAVLWNILMFQAWLEKRRQ</sequence>
<keyword evidence="4 9" id="KW-0547">Nucleotide-binding</keyword>
<dbReference type="SUPFAM" id="SSF52402">
    <property type="entry name" value="Adenine nucleotide alpha hydrolases-like"/>
    <property type="match status" value="1"/>
</dbReference>
<dbReference type="Proteomes" id="UP000242258">
    <property type="component" value="Unassembled WGS sequence"/>
</dbReference>
<keyword evidence="6 8" id="KW-0315">Glutamine amidotransferase</keyword>
<dbReference type="RefSeq" id="WP_070048789.1">
    <property type="nucleotide sequence ID" value="NZ_CBCSDO010000006.1"/>
</dbReference>
<dbReference type="GO" id="GO:0005524">
    <property type="term" value="F:ATP binding"/>
    <property type="evidence" value="ECO:0007669"/>
    <property type="project" value="UniProtKB-KW"/>
</dbReference>
<feature type="binding site" evidence="9">
    <location>
        <begin position="371"/>
        <end position="372"/>
    </location>
    <ligand>
        <name>ATP</name>
        <dbReference type="ChEBI" id="CHEBI:30616"/>
    </ligand>
</feature>
<evidence type="ECO:0000256" key="3">
    <source>
        <dbReference type="ARBA" id="ARBA00012737"/>
    </source>
</evidence>
<dbReference type="InterPro" id="IPR017932">
    <property type="entry name" value="GATase_2_dom"/>
</dbReference>
<dbReference type="Gene3D" id="3.40.50.620">
    <property type="entry name" value="HUPs"/>
    <property type="match status" value="1"/>
</dbReference>
<organism evidence="12 13">
    <name type="scientific">Rheinheimera salexigens</name>
    <dbReference type="NCBI Taxonomy" id="1628148"/>
    <lineage>
        <taxon>Bacteria</taxon>
        <taxon>Pseudomonadati</taxon>
        <taxon>Pseudomonadota</taxon>
        <taxon>Gammaproteobacteria</taxon>
        <taxon>Chromatiales</taxon>
        <taxon>Chromatiaceae</taxon>
        <taxon>Rheinheimera</taxon>
    </lineage>
</organism>
<dbReference type="InterPro" id="IPR033738">
    <property type="entry name" value="AsnB_N"/>
</dbReference>
<dbReference type="InterPro" id="IPR051786">
    <property type="entry name" value="ASN_synthetase/amidase"/>
</dbReference>
<dbReference type="Pfam" id="PF13522">
    <property type="entry name" value="GATase_6"/>
    <property type="match status" value="1"/>
</dbReference>
<dbReference type="Pfam" id="PF00733">
    <property type="entry name" value="Asn_synthase"/>
    <property type="match status" value="1"/>
</dbReference>
<feature type="binding site" evidence="9">
    <location>
        <position position="298"/>
    </location>
    <ligand>
        <name>ATP</name>
        <dbReference type="ChEBI" id="CHEBI:30616"/>
    </ligand>
</feature>
<dbReference type="GO" id="GO:0005829">
    <property type="term" value="C:cytosol"/>
    <property type="evidence" value="ECO:0007669"/>
    <property type="project" value="TreeGrafter"/>
</dbReference>
<dbReference type="PIRSF" id="PIRSF001589">
    <property type="entry name" value="Asn_synthetase_glu-h"/>
    <property type="match status" value="1"/>
</dbReference>
<evidence type="ECO:0000256" key="4">
    <source>
        <dbReference type="ARBA" id="ARBA00022741"/>
    </source>
</evidence>
<dbReference type="PANTHER" id="PTHR43284">
    <property type="entry name" value="ASPARAGINE SYNTHETASE (GLUTAMINE-HYDROLYZING)"/>
    <property type="match status" value="1"/>
</dbReference>
<dbReference type="Gene3D" id="3.60.20.10">
    <property type="entry name" value="Glutamine Phosphoribosylpyrophosphate, subunit 1, domain 1"/>
    <property type="match status" value="1"/>
</dbReference>
<evidence type="ECO:0000256" key="9">
    <source>
        <dbReference type="PIRSR" id="PIRSR001589-2"/>
    </source>
</evidence>
<comment type="pathway">
    <text evidence="1">Amino-acid biosynthesis; L-asparagine biosynthesis; L-asparagine from L-aspartate (L-Gln route): step 1/1.</text>
</comment>
<comment type="catalytic activity">
    <reaction evidence="7">
        <text>L-aspartate + L-glutamine + ATP + H2O = L-asparagine + L-glutamate + AMP + diphosphate + H(+)</text>
        <dbReference type="Rhea" id="RHEA:12228"/>
        <dbReference type="ChEBI" id="CHEBI:15377"/>
        <dbReference type="ChEBI" id="CHEBI:15378"/>
        <dbReference type="ChEBI" id="CHEBI:29985"/>
        <dbReference type="ChEBI" id="CHEBI:29991"/>
        <dbReference type="ChEBI" id="CHEBI:30616"/>
        <dbReference type="ChEBI" id="CHEBI:33019"/>
        <dbReference type="ChEBI" id="CHEBI:58048"/>
        <dbReference type="ChEBI" id="CHEBI:58359"/>
        <dbReference type="ChEBI" id="CHEBI:456215"/>
        <dbReference type="EC" id="6.3.5.4"/>
    </reaction>
</comment>
<feature type="site" description="Important for beta-aspartyl-AMP intermediate formation" evidence="10">
    <location>
        <position position="373"/>
    </location>
</feature>
<evidence type="ECO:0000256" key="1">
    <source>
        <dbReference type="ARBA" id="ARBA00005187"/>
    </source>
</evidence>
<evidence type="ECO:0000313" key="13">
    <source>
        <dbReference type="Proteomes" id="UP000242258"/>
    </source>
</evidence>
<dbReference type="PANTHER" id="PTHR43284:SF1">
    <property type="entry name" value="ASPARAGINE SYNTHETASE"/>
    <property type="match status" value="1"/>
</dbReference>
<evidence type="ECO:0000259" key="11">
    <source>
        <dbReference type="PROSITE" id="PS51278"/>
    </source>
</evidence>
<evidence type="ECO:0000256" key="2">
    <source>
        <dbReference type="ARBA" id="ARBA00005752"/>
    </source>
</evidence>
<dbReference type="InterPro" id="IPR006426">
    <property type="entry name" value="Asn_synth_AEB"/>
</dbReference>
<dbReference type="InterPro" id="IPR001962">
    <property type="entry name" value="Asn_synthase"/>
</dbReference>
<reference evidence="13" key="1">
    <citation type="submission" date="2016-09" db="EMBL/GenBank/DDBJ databases">
        <authorList>
            <person name="Wan X."/>
            <person name="Hou S."/>
        </authorList>
    </citation>
    <scope>NUCLEOTIDE SEQUENCE [LARGE SCALE GENOMIC DNA]</scope>
    <source>
        <strain evidence="13">KH87</strain>
    </source>
</reference>
<dbReference type="InterPro" id="IPR014729">
    <property type="entry name" value="Rossmann-like_a/b/a_fold"/>
</dbReference>
<protein>
    <recommendedName>
        <fullName evidence="3">asparagine synthase (glutamine-hydrolyzing)</fullName>
        <ecNumber evidence="3">6.3.5.4</ecNumber>
    </recommendedName>
</protein>
<comment type="similarity">
    <text evidence="2">Belongs to the asparagine synthetase family.</text>
</comment>
<keyword evidence="8" id="KW-0028">Amino-acid biosynthesis</keyword>
<feature type="active site" description="For GATase activity" evidence="8">
    <location>
        <position position="2"/>
    </location>
</feature>
<dbReference type="SUPFAM" id="SSF56235">
    <property type="entry name" value="N-terminal nucleophile aminohydrolases (Ntn hydrolases)"/>
    <property type="match status" value="1"/>
</dbReference>
<evidence type="ECO:0000256" key="7">
    <source>
        <dbReference type="ARBA" id="ARBA00048741"/>
    </source>
</evidence>
<dbReference type="EC" id="6.3.5.4" evidence="3"/>
<evidence type="ECO:0000256" key="6">
    <source>
        <dbReference type="ARBA" id="ARBA00022962"/>
    </source>
</evidence>